<keyword evidence="2" id="KW-1185">Reference proteome</keyword>
<dbReference type="EMBL" id="JAIWYP010000004">
    <property type="protein sequence ID" value="KAH3834826.1"/>
    <property type="molecule type" value="Genomic_DNA"/>
</dbReference>
<reference evidence="1" key="2">
    <citation type="submission" date="2020-11" db="EMBL/GenBank/DDBJ databases">
        <authorList>
            <person name="McCartney M.A."/>
            <person name="Auch B."/>
            <person name="Kono T."/>
            <person name="Mallez S."/>
            <person name="Becker A."/>
            <person name="Gohl D.M."/>
            <person name="Silverstein K.A.T."/>
            <person name="Koren S."/>
            <person name="Bechman K.B."/>
            <person name="Herman A."/>
            <person name="Abrahante J.E."/>
            <person name="Garbe J."/>
        </authorList>
    </citation>
    <scope>NUCLEOTIDE SEQUENCE</scope>
    <source>
        <strain evidence="1">Duluth1</strain>
        <tissue evidence="1">Whole animal</tissue>
    </source>
</reference>
<proteinExistence type="predicted"/>
<reference evidence="1" key="1">
    <citation type="journal article" date="2019" name="bioRxiv">
        <title>The Genome of the Zebra Mussel, Dreissena polymorpha: A Resource for Invasive Species Research.</title>
        <authorList>
            <person name="McCartney M.A."/>
            <person name="Auch B."/>
            <person name="Kono T."/>
            <person name="Mallez S."/>
            <person name="Zhang Y."/>
            <person name="Obille A."/>
            <person name="Becker A."/>
            <person name="Abrahante J.E."/>
            <person name="Garbe J."/>
            <person name="Badalamenti J.P."/>
            <person name="Herman A."/>
            <person name="Mangelson H."/>
            <person name="Liachko I."/>
            <person name="Sullivan S."/>
            <person name="Sone E.D."/>
            <person name="Koren S."/>
            <person name="Silverstein K.A.T."/>
            <person name="Beckman K.B."/>
            <person name="Gohl D.M."/>
        </authorList>
    </citation>
    <scope>NUCLEOTIDE SEQUENCE</scope>
    <source>
        <strain evidence="1">Duluth1</strain>
        <tissue evidence="1">Whole animal</tissue>
    </source>
</reference>
<sequence length="69" mass="7891">MHSTDRATGLELSLDRRKNHSTRSTVVWVTSKTGIRPSIKFYIHVYPLPYLETSGNTITIFGDFLYTTV</sequence>
<gene>
    <name evidence="1" type="ORF">DPMN_108159</name>
</gene>
<protein>
    <submittedName>
        <fullName evidence="1">Uncharacterized protein</fullName>
    </submittedName>
</protein>
<evidence type="ECO:0000313" key="1">
    <source>
        <dbReference type="EMBL" id="KAH3834826.1"/>
    </source>
</evidence>
<comment type="caution">
    <text evidence="1">The sequence shown here is derived from an EMBL/GenBank/DDBJ whole genome shotgun (WGS) entry which is preliminary data.</text>
</comment>
<dbReference type="AlphaFoldDB" id="A0A9D4QKN4"/>
<evidence type="ECO:0000313" key="2">
    <source>
        <dbReference type="Proteomes" id="UP000828390"/>
    </source>
</evidence>
<name>A0A9D4QKN4_DREPO</name>
<accession>A0A9D4QKN4</accession>
<dbReference type="Proteomes" id="UP000828390">
    <property type="component" value="Unassembled WGS sequence"/>
</dbReference>
<organism evidence="1 2">
    <name type="scientific">Dreissena polymorpha</name>
    <name type="common">Zebra mussel</name>
    <name type="synonym">Mytilus polymorpha</name>
    <dbReference type="NCBI Taxonomy" id="45954"/>
    <lineage>
        <taxon>Eukaryota</taxon>
        <taxon>Metazoa</taxon>
        <taxon>Spiralia</taxon>
        <taxon>Lophotrochozoa</taxon>
        <taxon>Mollusca</taxon>
        <taxon>Bivalvia</taxon>
        <taxon>Autobranchia</taxon>
        <taxon>Heteroconchia</taxon>
        <taxon>Euheterodonta</taxon>
        <taxon>Imparidentia</taxon>
        <taxon>Neoheterodontei</taxon>
        <taxon>Myida</taxon>
        <taxon>Dreissenoidea</taxon>
        <taxon>Dreissenidae</taxon>
        <taxon>Dreissena</taxon>
    </lineage>
</organism>